<feature type="domain" description="Transposase Tc1-like" evidence="2">
    <location>
        <begin position="72"/>
        <end position="144"/>
    </location>
</feature>
<dbReference type="OMA" id="RCLCHAN"/>
<sequence length="188" mass="21039">MARHTGIRNLRQDQVDAITRSLHAGLTSRQVSEIQGVTIRCVQRIWKKYKDTGSVEVKKHPGAARTTSRLVDRNIVRLARNDPRLTAAEILREISTPEGPNPSLSTVQRRLREAGLFGRRPAKKPLISAKNRKARLDWAQAHKNWTFGSGVRSSGAMNRSFCCLGRMESSLCDVLSVPDTIRVTSCRP</sequence>
<keyword evidence="3" id="KW-1185">Reference proteome</keyword>
<dbReference type="Proteomes" id="UP000025227">
    <property type="component" value="Unplaced"/>
</dbReference>
<accession>A0A7I4YPC8</accession>
<evidence type="ECO:0000256" key="1">
    <source>
        <dbReference type="ARBA" id="ARBA00004123"/>
    </source>
</evidence>
<dbReference type="OrthoDB" id="4843387at2759"/>
<dbReference type="GO" id="GO:0003677">
    <property type="term" value="F:DNA binding"/>
    <property type="evidence" value="ECO:0007669"/>
    <property type="project" value="InterPro"/>
</dbReference>
<dbReference type="AlphaFoldDB" id="A0A7I4YPC8"/>
<dbReference type="Pfam" id="PF01498">
    <property type="entry name" value="HTH_Tnp_Tc3_2"/>
    <property type="match status" value="1"/>
</dbReference>
<name>A0A7I4YPC8_HAECO</name>
<dbReference type="GO" id="GO:0006313">
    <property type="term" value="P:DNA transposition"/>
    <property type="evidence" value="ECO:0007669"/>
    <property type="project" value="InterPro"/>
</dbReference>
<dbReference type="WBParaSite" id="HCON_00119550-00001">
    <property type="protein sequence ID" value="HCON_00119550-00001"/>
    <property type="gene ID" value="HCON_00119550"/>
</dbReference>
<evidence type="ECO:0000313" key="3">
    <source>
        <dbReference type="Proteomes" id="UP000025227"/>
    </source>
</evidence>
<proteinExistence type="predicted"/>
<evidence type="ECO:0000259" key="2">
    <source>
        <dbReference type="Pfam" id="PF01498"/>
    </source>
</evidence>
<comment type="subcellular location">
    <subcellularLocation>
        <location evidence="1">Nucleus</location>
    </subcellularLocation>
</comment>
<dbReference type="GO" id="GO:0015074">
    <property type="term" value="P:DNA integration"/>
    <property type="evidence" value="ECO:0007669"/>
    <property type="project" value="InterPro"/>
</dbReference>
<organism evidence="3 4">
    <name type="scientific">Haemonchus contortus</name>
    <name type="common">Barber pole worm</name>
    <dbReference type="NCBI Taxonomy" id="6289"/>
    <lineage>
        <taxon>Eukaryota</taxon>
        <taxon>Metazoa</taxon>
        <taxon>Ecdysozoa</taxon>
        <taxon>Nematoda</taxon>
        <taxon>Chromadorea</taxon>
        <taxon>Rhabditida</taxon>
        <taxon>Rhabditina</taxon>
        <taxon>Rhabditomorpha</taxon>
        <taxon>Strongyloidea</taxon>
        <taxon>Trichostrongylidae</taxon>
        <taxon>Haemonchus</taxon>
    </lineage>
</organism>
<dbReference type="SUPFAM" id="SSF46689">
    <property type="entry name" value="Homeodomain-like"/>
    <property type="match status" value="1"/>
</dbReference>
<evidence type="ECO:0000313" key="4">
    <source>
        <dbReference type="WBParaSite" id="HCON_00119550-00001"/>
    </source>
</evidence>
<protein>
    <submittedName>
        <fullName evidence="4">HTH_Tnp_Tc3_2 domain-containing protein</fullName>
    </submittedName>
</protein>
<dbReference type="InterPro" id="IPR009057">
    <property type="entry name" value="Homeodomain-like_sf"/>
</dbReference>
<dbReference type="GO" id="GO:0005634">
    <property type="term" value="C:nucleus"/>
    <property type="evidence" value="ECO:0007669"/>
    <property type="project" value="UniProtKB-SubCell"/>
</dbReference>
<reference evidence="4" key="1">
    <citation type="submission" date="2020-12" db="UniProtKB">
        <authorList>
            <consortium name="WormBaseParasite"/>
        </authorList>
    </citation>
    <scope>IDENTIFICATION</scope>
    <source>
        <strain evidence="4">MHco3</strain>
    </source>
</reference>
<dbReference type="InterPro" id="IPR002492">
    <property type="entry name" value="Transposase_Tc1-like"/>
</dbReference>